<feature type="compositionally biased region" description="Polar residues" evidence="1">
    <location>
        <begin position="68"/>
        <end position="80"/>
    </location>
</feature>
<dbReference type="EMBL" id="WHUW01000061">
    <property type="protein sequence ID" value="KAF8430559.1"/>
    <property type="molecule type" value="Genomic_DNA"/>
</dbReference>
<organism evidence="2 3">
    <name type="scientific">Boletus edulis BED1</name>
    <dbReference type="NCBI Taxonomy" id="1328754"/>
    <lineage>
        <taxon>Eukaryota</taxon>
        <taxon>Fungi</taxon>
        <taxon>Dikarya</taxon>
        <taxon>Basidiomycota</taxon>
        <taxon>Agaricomycotina</taxon>
        <taxon>Agaricomycetes</taxon>
        <taxon>Agaricomycetidae</taxon>
        <taxon>Boletales</taxon>
        <taxon>Boletineae</taxon>
        <taxon>Boletaceae</taxon>
        <taxon>Boletoideae</taxon>
        <taxon>Boletus</taxon>
    </lineage>
</organism>
<dbReference type="AlphaFoldDB" id="A0AAD4BGV8"/>
<name>A0AAD4BGV8_BOLED</name>
<reference evidence="2" key="2">
    <citation type="journal article" date="2020" name="Nat. Commun.">
        <title>Large-scale genome sequencing of mycorrhizal fungi provides insights into the early evolution of symbiotic traits.</title>
        <authorList>
            <person name="Miyauchi S."/>
            <person name="Kiss E."/>
            <person name="Kuo A."/>
            <person name="Drula E."/>
            <person name="Kohler A."/>
            <person name="Sanchez-Garcia M."/>
            <person name="Morin E."/>
            <person name="Andreopoulos B."/>
            <person name="Barry K.W."/>
            <person name="Bonito G."/>
            <person name="Buee M."/>
            <person name="Carver A."/>
            <person name="Chen C."/>
            <person name="Cichocki N."/>
            <person name="Clum A."/>
            <person name="Culley D."/>
            <person name="Crous P.W."/>
            <person name="Fauchery L."/>
            <person name="Girlanda M."/>
            <person name="Hayes R.D."/>
            <person name="Keri Z."/>
            <person name="LaButti K."/>
            <person name="Lipzen A."/>
            <person name="Lombard V."/>
            <person name="Magnuson J."/>
            <person name="Maillard F."/>
            <person name="Murat C."/>
            <person name="Nolan M."/>
            <person name="Ohm R.A."/>
            <person name="Pangilinan J."/>
            <person name="Pereira M.F."/>
            <person name="Perotto S."/>
            <person name="Peter M."/>
            <person name="Pfister S."/>
            <person name="Riley R."/>
            <person name="Sitrit Y."/>
            <person name="Stielow J.B."/>
            <person name="Szollosi G."/>
            <person name="Zifcakova L."/>
            <person name="Stursova M."/>
            <person name="Spatafora J.W."/>
            <person name="Tedersoo L."/>
            <person name="Vaario L.M."/>
            <person name="Yamada A."/>
            <person name="Yan M."/>
            <person name="Wang P."/>
            <person name="Xu J."/>
            <person name="Bruns T."/>
            <person name="Baldrian P."/>
            <person name="Vilgalys R."/>
            <person name="Dunand C."/>
            <person name="Henrissat B."/>
            <person name="Grigoriev I.V."/>
            <person name="Hibbett D."/>
            <person name="Nagy L.G."/>
            <person name="Martin F.M."/>
        </authorList>
    </citation>
    <scope>NUCLEOTIDE SEQUENCE</scope>
    <source>
        <strain evidence="2">BED1</strain>
    </source>
</reference>
<comment type="caution">
    <text evidence="2">The sequence shown here is derived from an EMBL/GenBank/DDBJ whole genome shotgun (WGS) entry which is preliminary data.</text>
</comment>
<proteinExistence type="predicted"/>
<feature type="region of interest" description="Disordered" evidence="1">
    <location>
        <begin position="1"/>
        <end position="28"/>
    </location>
</feature>
<keyword evidence="3" id="KW-1185">Reference proteome</keyword>
<evidence type="ECO:0000313" key="2">
    <source>
        <dbReference type="EMBL" id="KAF8430559.1"/>
    </source>
</evidence>
<evidence type="ECO:0000313" key="3">
    <source>
        <dbReference type="Proteomes" id="UP001194468"/>
    </source>
</evidence>
<dbReference type="Proteomes" id="UP001194468">
    <property type="component" value="Unassembled WGS sequence"/>
</dbReference>
<accession>A0AAD4BGV8</accession>
<gene>
    <name evidence="2" type="ORF">L210DRAFT_935625</name>
</gene>
<feature type="compositionally biased region" description="Basic and acidic residues" evidence="1">
    <location>
        <begin position="448"/>
        <end position="463"/>
    </location>
</feature>
<reference evidence="2" key="1">
    <citation type="submission" date="2019-10" db="EMBL/GenBank/DDBJ databases">
        <authorList>
            <consortium name="DOE Joint Genome Institute"/>
            <person name="Kuo A."/>
            <person name="Miyauchi S."/>
            <person name="Kiss E."/>
            <person name="Drula E."/>
            <person name="Kohler A."/>
            <person name="Sanchez-Garcia M."/>
            <person name="Andreopoulos B."/>
            <person name="Barry K.W."/>
            <person name="Bonito G."/>
            <person name="Buee M."/>
            <person name="Carver A."/>
            <person name="Chen C."/>
            <person name="Cichocki N."/>
            <person name="Clum A."/>
            <person name="Culley D."/>
            <person name="Crous P.W."/>
            <person name="Fauchery L."/>
            <person name="Girlanda M."/>
            <person name="Hayes R."/>
            <person name="Keri Z."/>
            <person name="LaButti K."/>
            <person name="Lipzen A."/>
            <person name="Lombard V."/>
            <person name="Magnuson J."/>
            <person name="Maillard F."/>
            <person name="Morin E."/>
            <person name="Murat C."/>
            <person name="Nolan M."/>
            <person name="Ohm R."/>
            <person name="Pangilinan J."/>
            <person name="Pereira M."/>
            <person name="Perotto S."/>
            <person name="Peter M."/>
            <person name="Riley R."/>
            <person name="Sitrit Y."/>
            <person name="Stielow B."/>
            <person name="Szollosi G."/>
            <person name="Zifcakova L."/>
            <person name="Stursova M."/>
            <person name="Spatafora J.W."/>
            <person name="Tedersoo L."/>
            <person name="Vaario L.-M."/>
            <person name="Yamada A."/>
            <person name="Yan M."/>
            <person name="Wang P."/>
            <person name="Xu J."/>
            <person name="Bruns T."/>
            <person name="Baldrian P."/>
            <person name="Vilgalys R."/>
            <person name="Henrissat B."/>
            <person name="Grigoriev I.V."/>
            <person name="Hibbett D."/>
            <person name="Nagy L.G."/>
            <person name="Martin F.M."/>
        </authorList>
    </citation>
    <scope>NUCLEOTIDE SEQUENCE</scope>
    <source>
        <strain evidence="2">BED1</strain>
    </source>
</reference>
<sequence>MLPSKKKNVRFALPDAFTDDRPRRHQPQWMLSDAVFGIMDDTPDDEREDPYSAIADRVLAQLVFANTIPSPARPNSNAGITSTRSQLPPPTPQPPTSPQPSERVLLSPRSPEPVADSLPVFLDSPPSPIELSSGESSPMLAESHRKLPDIQDVDMADDTDLQRLTSAAIDAISRSSPRPPSVCDLEHSTCVCRDRLLDRMERCREMDAVRDEIHFVHGSVDAIQDSLGSMGVELQHVYRDSLTDIALFSERMGLDIGRFTTDVPAADWNRMFSAGIRQAAAHFFDASERRRDLLEFQTRGKDKGRAEMCSASPGRLYRRCIAIARPGSPVVMYDGGPTQSLGGLTDSLGAVSWLVKQAQLTLLVARLTLSVARLTLSAARLTLSALQYFRALLIFLVIFSASWAEGPIPGASEYVQFADVGVSSSLATLISMLVLVGDEAKASGLTMRRSDQANKDIGRDRPVHSLSVPSKAVTHLSEELPGAESSGNFAKRMADKEPTPDEEPLQPEPNAQDELIESRSVESLLAAFANNELMGKLKDQYRSNPFFSMILEHPDHYRNFEVQDGYI</sequence>
<feature type="compositionally biased region" description="Pro residues" evidence="1">
    <location>
        <begin position="87"/>
        <end position="98"/>
    </location>
</feature>
<feature type="region of interest" description="Disordered" evidence="1">
    <location>
        <begin position="68"/>
        <end position="143"/>
    </location>
</feature>
<evidence type="ECO:0000256" key="1">
    <source>
        <dbReference type="SAM" id="MobiDB-lite"/>
    </source>
</evidence>
<feature type="region of interest" description="Disordered" evidence="1">
    <location>
        <begin position="446"/>
        <end position="509"/>
    </location>
</feature>
<protein>
    <submittedName>
        <fullName evidence="2">Uncharacterized protein</fullName>
    </submittedName>
</protein>